<dbReference type="GO" id="GO:0043565">
    <property type="term" value="F:sequence-specific DNA binding"/>
    <property type="evidence" value="ECO:0007669"/>
    <property type="project" value="InterPro"/>
</dbReference>
<evidence type="ECO:0000313" key="5">
    <source>
        <dbReference type="Proteomes" id="UP001165667"/>
    </source>
</evidence>
<proteinExistence type="predicted"/>
<keyword evidence="2" id="KW-0804">Transcription</keyword>
<dbReference type="InterPro" id="IPR009057">
    <property type="entry name" value="Homeodomain-like_sf"/>
</dbReference>
<protein>
    <submittedName>
        <fullName evidence="4">AraC family transcriptional regulator</fullName>
    </submittedName>
</protein>
<dbReference type="EMBL" id="JAMOIM010000013">
    <property type="protein sequence ID" value="MCW6510042.1"/>
    <property type="molecule type" value="Genomic_DNA"/>
</dbReference>
<evidence type="ECO:0000259" key="3">
    <source>
        <dbReference type="PROSITE" id="PS01124"/>
    </source>
</evidence>
<feature type="domain" description="HTH araC/xylS-type" evidence="3">
    <location>
        <begin position="190"/>
        <end position="288"/>
    </location>
</feature>
<name>A0AA41YZE4_9HYPH</name>
<evidence type="ECO:0000256" key="2">
    <source>
        <dbReference type="ARBA" id="ARBA00023163"/>
    </source>
</evidence>
<sequence>MSSIDDLGALVARHVPGVGIHRTALPNVSLALALAPTMPMPTLYKPSVCIVASGSKRVELGKTGYLYDAATFLAVSVDLPVTGAVVDASSNRPFLCLRLDIDVGVLRELVLDGHGAPPAGGTPVGLMRGRTTPELVDASVRLLRLLDAPADAAPLAPLAEREILYRLLTGPTAGMMRHIASVDSHLSQISRAIAWLRDHYRDVFTVEDLARKIGMSPSAFHLHFKAVTTMSPLQFRNALRLQSARRMMVAEGRDAASAGFEVGFQSPSQFSRDYARFFGASPLRDARRLREDPELWVASQP</sequence>
<dbReference type="PROSITE" id="PS01124">
    <property type="entry name" value="HTH_ARAC_FAMILY_2"/>
    <property type="match status" value="1"/>
</dbReference>
<dbReference type="Pfam" id="PF12833">
    <property type="entry name" value="HTH_18"/>
    <property type="match status" value="1"/>
</dbReference>
<dbReference type="InterPro" id="IPR018060">
    <property type="entry name" value="HTH_AraC"/>
</dbReference>
<evidence type="ECO:0000256" key="1">
    <source>
        <dbReference type="ARBA" id="ARBA00023015"/>
    </source>
</evidence>
<dbReference type="PANTHER" id="PTHR43436:SF1">
    <property type="entry name" value="TRANSCRIPTIONAL REGULATORY PROTEIN"/>
    <property type="match status" value="1"/>
</dbReference>
<dbReference type="SMART" id="SM00342">
    <property type="entry name" value="HTH_ARAC"/>
    <property type="match status" value="1"/>
</dbReference>
<evidence type="ECO:0000313" key="4">
    <source>
        <dbReference type="EMBL" id="MCW6510042.1"/>
    </source>
</evidence>
<organism evidence="4 5">
    <name type="scientific">Lichenifustis flavocetrariae</name>
    <dbReference type="NCBI Taxonomy" id="2949735"/>
    <lineage>
        <taxon>Bacteria</taxon>
        <taxon>Pseudomonadati</taxon>
        <taxon>Pseudomonadota</taxon>
        <taxon>Alphaproteobacteria</taxon>
        <taxon>Hyphomicrobiales</taxon>
        <taxon>Lichenihabitantaceae</taxon>
        <taxon>Lichenifustis</taxon>
    </lineage>
</organism>
<accession>A0AA41YZE4</accession>
<dbReference type="GO" id="GO:0003700">
    <property type="term" value="F:DNA-binding transcription factor activity"/>
    <property type="evidence" value="ECO:0007669"/>
    <property type="project" value="InterPro"/>
</dbReference>
<dbReference type="AlphaFoldDB" id="A0AA41YZE4"/>
<dbReference type="SUPFAM" id="SSF46689">
    <property type="entry name" value="Homeodomain-like"/>
    <property type="match status" value="2"/>
</dbReference>
<dbReference type="InterPro" id="IPR009594">
    <property type="entry name" value="Tscrpt_reg_HTH_AraC_N"/>
</dbReference>
<dbReference type="RefSeq" id="WP_282586418.1">
    <property type="nucleotide sequence ID" value="NZ_JAMOIM010000013.1"/>
</dbReference>
<dbReference type="Pfam" id="PF06719">
    <property type="entry name" value="AraC_N"/>
    <property type="match status" value="1"/>
</dbReference>
<gene>
    <name evidence="4" type="ORF">M8523_18640</name>
</gene>
<comment type="caution">
    <text evidence="4">The sequence shown here is derived from an EMBL/GenBank/DDBJ whole genome shotgun (WGS) entry which is preliminary data.</text>
</comment>
<reference evidence="4" key="1">
    <citation type="submission" date="2022-05" db="EMBL/GenBank/DDBJ databases">
        <authorList>
            <person name="Pankratov T."/>
        </authorList>
    </citation>
    <scope>NUCLEOTIDE SEQUENCE</scope>
    <source>
        <strain evidence="4">BP6-180914</strain>
    </source>
</reference>
<keyword evidence="1" id="KW-0805">Transcription regulation</keyword>
<keyword evidence="5" id="KW-1185">Reference proteome</keyword>
<dbReference type="PANTHER" id="PTHR43436">
    <property type="entry name" value="ARAC-FAMILY TRANSCRIPTIONAL REGULATOR"/>
    <property type="match status" value="1"/>
</dbReference>
<dbReference type="Gene3D" id="1.10.10.60">
    <property type="entry name" value="Homeodomain-like"/>
    <property type="match status" value="1"/>
</dbReference>
<dbReference type="Proteomes" id="UP001165667">
    <property type="component" value="Unassembled WGS sequence"/>
</dbReference>